<dbReference type="InterPro" id="IPR016181">
    <property type="entry name" value="Acyl_CoA_acyltransferase"/>
</dbReference>
<name>A0A4R3NTI8_9HYPH</name>
<feature type="domain" description="N-acetyltransferase" evidence="3">
    <location>
        <begin position="58"/>
        <end position="220"/>
    </location>
</feature>
<dbReference type="PROSITE" id="PS51186">
    <property type="entry name" value="GNAT"/>
    <property type="match status" value="1"/>
</dbReference>
<evidence type="ECO:0000313" key="5">
    <source>
        <dbReference type="Proteomes" id="UP000295097"/>
    </source>
</evidence>
<dbReference type="InterPro" id="IPR050832">
    <property type="entry name" value="Bact_Acetyltransf"/>
</dbReference>
<keyword evidence="2" id="KW-0012">Acyltransferase</keyword>
<organism evidence="4 5">
    <name type="scientific">Martelella mediterranea</name>
    <dbReference type="NCBI Taxonomy" id="293089"/>
    <lineage>
        <taxon>Bacteria</taxon>
        <taxon>Pseudomonadati</taxon>
        <taxon>Pseudomonadota</taxon>
        <taxon>Alphaproteobacteria</taxon>
        <taxon>Hyphomicrobiales</taxon>
        <taxon>Aurantimonadaceae</taxon>
        <taxon>Martelella</taxon>
    </lineage>
</organism>
<dbReference type="EMBL" id="SMAR01000009">
    <property type="protein sequence ID" value="TCT40366.1"/>
    <property type="molecule type" value="Genomic_DNA"/>
</dbReference>
<proteinExistence type="predicted"/>
<accession>A0A4R3NTI8</accession>
<keyword evidence="4" id="KW-0689">Ribosomal protein</keyword>
<dbReference type="GO" id="GO:0005840">
    <property type="term" value="C:ribosome"/>
    <property type="evidence" value="ECO:0007669"/>
    <property type="project" value="UniProtKB-KW"/>
</dbReference>
<evidence type="ECO:0000259" key="3">
    <source>
        <dbReference type="PROSITE" id="PS51186"/>
    </source>
</evidence>
<dbReference type="AlphaFoldDB" id="A0A4R3NTI8"/>
<dbReference type="PANTHER" id="PTHR43877:SF1">
    <property type="entry name" value="ACETYLTRANSFERASE"/>
    <property type="match status" value="1"/>
</dbReference>
<reference evidence="4 5" key="1">
    <citation type="submission" date="2019-03" db="EMBL/GenBank/DDBJ databases">
        <title>Freshwater and sediment microbial communities from various areas in North America, analyzing microbe dynamics in response to fracking.</title>
        <authorList>
            <person name="Lamendella R."/>
        </authorList>
    </citation>
    <scope>NUCLEOTIDE SEQUENCE [LARGE SCALE GENOMIC DNA]</scope>
    <source>
        <strain evidence="4 5">175.2</strain>
    </source>
</reference>
<evidence type="ECO:0000256" key="1">
    <source>
        <dbReference type="ARBA" id="ARBA00022679"/>
    </source>
</evidence>
<dbReference type="Gene3D" id="3.40.630.30">
    <property type="match status" value="1"/>
</dbReference>
<evidence type="ECO:0000256" key="2">
    <source>
        <dbReference type="ARBA" id="ARBA00023315"/>
    </source>
</evidence>
<comment type="caution">
    <text evidence="4">The sequence shown here is derived from an EMBL/GenBank/DDBJ whole genome shotgun (WGS) entry which is preliminary data.</text>
</comment>
<keyword evidence="4" id="KW-0687">Ribonucleoprotein</keyword>
<gene>
    <name evidence="4" type="ORF">EDC90_100988</name>
</gene>
<protein>
    <submittedName>
        <fullName evidence="4">Ribosomal protein S18 acetylase RimI-like enzyme</fullName>
    </submittedName>
</protein>
<dbReference type="SUPFAM" id="SSF55729">
    <property type="entry name" value="Acyl-CoA N-acyltransferases (Nat)"/>
    <property type="match status" value="1"/>
</dbReference>
<keyword evidence="5" id="KW-1185">Reference proteome</keyword>
<dbReference type="GO" id="GO:0016747">
    <property type="term" value="F:acyltransferase activity, transferring groups other than amino-acyl groups"/>
    <property type="evidence" value="ECO:0007669"/>
    <property type="project" value="InterPro"/>
</dbReference>
<sequence length="220" mass="24618">MIGRLTASETARRYKAVISDPGFRCLNCFVVGKQTYFAYSESRVERKNLVGTMRILSSDVRPAEMADAVSVATVHWQAWQQVYAGIIPHRSLQDMLTRRNVSWWQRAVSSEATVLVLEVQGKLVGYATVGLSRARALLPEGEIYEIYLLPEYQGLGFGRDLFTEARRLLASLGCKGTICWVLDDLQQAKMFFSALGGKPLAFSRSQFGDTSLGKVSFCWD</sequence>
<dbReference type="PANTHER" id="PTHR43877">
    <property type="entry name" value="AMINOALKYLPHOSPHONATE N-ACETYLTRANSFERASE-RELATED-RELATED"/>
    <property type="match status" value="1"/>
</dbReference>
<evidence type="ECO:0000313" key="4">
    <source>
        <dbReference type="EMBL" id="TCT40366.1"/>
    </source>
</evidence>
<dbReference type="CDD" id="cd04301">
    <property type="entry name" value="NAT_SF"/>
    <property type="match status" value="1"/>
</dbReference>
<dbReference type="InterPro" id="IPR000182">
    <property type="entry name" value="GNAT_dom"/>
</dbReference>
<keyword evidence="1" id="KW-0808">Transferase</keyword>
<dbReference type="Pfam" id="PF00583">
    <property type="entry name" value="Acetyltransf_1"/>
    <property type="match status" value="1"/>
</dbReference>
<dbReference type="Proteomes" id="UP000295097">
    <property type="component" value="Unassembled WGS sequence"/>
</dbReference>